<dbReference type="STRING" id="387005.A0A183I1Q6"/>
<keyword evidence="3" id="KW-1185">Reference proteome</keyword>
<name>A0A183I1Q6_9BILA</name>
<evidence type="ECO:0000313" key="4">
    <source>
        <dbReference type="WBParaSite" id="OFLC_0001366901-mRNA-1"/>
    </source>
</evidence>
<dbReference type="EMBL" id="UZAJ01040326">
    <property type="protein sequence ID" value="VDP14350.1"/>
    <property type="molecule type" value="Genomic_DNA"/>
</dbReference>
<dbReference type="PROSITE" id="PS50011">
    <property type="entry name" value="PROTEIN_KINASE_DOM"/>
    <property type="match status" value="1"/>
</dbReference>
<sequence>TRYIDETTYAEIYTVAGVVYKGRFAEVKQIVRKSDKKRYAAKCFMREFTQTDNEWEDVEREISIMRCIRHRNIVAYHEAVKMNNQLIMIMKWYALSFNRRINYHSGEESAGRTIIVIK</sequence>
<dbReference type="AlphaFoldDB" id="A0A183I1Q6"/>
<accession>A0A183I1Q6</accession>
<protein>
    <submittedName>
        <fullName evidence="4">Protein kinase domain-containing protein</fullName>
    </submittedName>
</protein>
<evidence type="ECO:0000313" key="3">
    <source>
        <dbReference type="Proteomes" id="UP000267606"/>
    </source>
</evidence>
<organism evidence="4">
    <name type="scientific">Onchocerca flexuosa</name>
    <dbReference type="NCBI Taxonomy" id="387005"/>
    <lineage>
        <taxon>Eukaryota</taxon>
        <taxon>Metazoa</taxon>
        <taxon>Ecdysozoa</taxon>
        <taxon>Nematoda</taxon>
        <taxon>Chromadorea</taxon>
        <taxon>Rhabditida</taxon>
        <taxon>Spirurina</taxon>
        <taxon>Spiruromorpha</taxon>
        <taxon>Filarioidea</taxon>
        <taxon>Onchocercidae</taxon>
        <taxon>Onchocerca</taxon>
    </lineage>
</organism>
<gene>
    <name evidence="2" type="ORF">OFLC_LOCUS13670</name>
</gene>
<dbReference type="GO" id="GO:0005524">
    <property type="term" value="F:ATP binding"/>
    <property type="evidence" value="ECO:0007669"/>
    <property type="project" value="InterPro"/>
</dbReference>
<reference evidence="2 3" key="2">
    <citation type="submission" date="2018-11" db="EMBL/GenBank/DDBJ databases">
        <authorList>
            <consortium name="Pathogen Informatics"/>
        </authorList>
    </citation>
    <scope>NUCLEOTIDE SEQUENCE [LARGE SCALE GENOMIC DNA]</scope>
</reference>
<dbReference type="SUPFAM" id="SSF56112">
    <property type="entry name" value="Protein kinase-like (PK-like)"/>
    <property type="match status" value="1"/>
</dbReference>
<dbReference type="InterPro" id="IPR011009">
    <property type="entry name" value="Kinase-like_dom_sf"/>
</dbReference>
<feature type="domain" description="Protein kinase" evidence="1">
    <location>
        <begin position="13"/>
        <end position="118"/>
    </location>
</feature>
<dbReference type="Proteomes" id="UP000267606">
    <property type="component" value="Unassembled WGS sequence"/>
</dbReference>
<dbReference type="GO" id="GO:0004672">
    <property type="term" value="F:protein kinase activity"/>
    <property type="evidence" value="ECO:0007669"/>
    <property type="project" value="InterPro"/>
</dbReference>
<dbReference type="PANTHER" id="PTHR24347">
    <property type="entry name" value="SERINE/THREONINE-PROTEIN KINASE"/>
    <property type="match status" value="1"/>
</dbReference>
<proteinExistence type="predicted"/>
<dbReference type="InterPro" id="IPR000719">
    <property type="entry name" value="Prot_kinase_dom"/>
</dbReference>
<reference evidence="4" key="1">
    <citation type="submission" date="2016-06" db="UniProtKB">
        <authorList>
            <consortium name="WormBaseParasite"/>
        </authorList>
    </citation>
    <scope>IDENTIFICATION</scope>
</reference>
<dbReference type="WBParaSite" id="OFLC_0001366901-mRNA-1">
    <property type="protein sequence ID" value="OFLC_0001366901-mRNA-1"/>
    <property type="gene ID" value="OFLC_0001366901"/>
</dbReference>
<dbReference type="Gene3D" id="3.30.200.20">
    <property type="entry name" value="Phosphorylase Kinase, domain 1"/>
    <property type="match status" value="1"/>
</dbReference>
<evidence type="ECO:0000313" key="2">
    <source>
        <dbReference type="EMBL" id="VDP14350.1"/>
    </source>
</evidence>
<evidence type="ECO:0000259" key="1">
    <source>
        <dbReference type="PROSITE" id="PS50011"/>
    </source>
</evidence>
<dbReference type="Pfam" id="PF00069">
    <property type="entry name" value="Pkinase"/>
    <property type="match status" value="1"/>
</dbReference>